<accession>A0A0S1MIH8</accession>
<sequence>MVVVVLLVLDLCSMGEIVWDYWSYLTQRLEGLVGGYYGGSDNSQDLILMLRVERETKETEDACYHHSVYSSDS</sequence>
<keyword evidence="1" id="KW-0732">Signal</keyword>
<dbReference type="EMBL" id="KT246583">
    <property type="protein sequence ID" value="ALL40674.1"/>
    <property type="molecule type" value="mRNA"/>
</dbReference>
<feature type="chain" id="PRO_5013289064" description="Secreted protein" evidence="1">
    <location>
        <begin position="16"/>
        <end position="73"/>
    </location>
</feature>
<proteinExistence type="evidence at transcript level"/>
<organism evidence="2">
    <name type="scientific">Phakopsora pachyrhizi</name>
    <name type="common">Asian soybean rust disease fungus</name>
    <dbReference type="NCBI Taxonomy" id="170000"/>
    <lineage>
        <taxon>Eukaryota</taxon>
        <taxon>Fungi</taxon>
        <taxon>Dikarya</taxon>
        <taxon>Basidiomycota</taxon>
        <taxon>Pucciniomycotina</taxon>
        <taxon>Pucciniomycetes</taxon>
        <taxon>Pucciniales</taxon>
        <taxon>Phakopsoraceae</taxon>
        <taxon>Phakopsora</taxon>
    </lineage>
</organism>
<dbReference type="AlphaFoldDB" id="A0A0S1MIH8"/>
<evidence type="ECO:0008006" key="3">
    <source>
        <dbReference type="Google" id="ProtNLM"/>
    </source>
</evidence>
<evidence type="ECO:0000313" key="2">
    <source>
        <dbReference type="EMBL" id="ALL40674.1"/>
    </source>
</evidence>
<feature type="signal peptide" evidence="1">
    <location>
        <begin position="1"/>
        <end position="15"/>
    </location>
</feature>
<protein>
    <recommendedName>
        <fullName evidence="3">Secreted protein</fullName>
    </recommendedName>
</protein>
<evidence type="ECO:0000256" key="1">
    <source>
        <dbReference type="SAM" id="SignalP"/>
    </source>
</evidence>
<reference evidence="2" key="1">
    <citation type="submission" date="2015-07" db="EMBL/GenBank/DDBJ databases">
        <title>Elucidating the P. pachyrhizi secretome and potential effectors.</title>
        <authorList>
            <person name="de Carvalho M.C.C.G."/>
            <person name="Nascimento L.C."/>
            <person name="Darben L.M."/>
            <person name="Polizel-Podanosqui A.M."/>
            <person name="Lopes-Caitar V.S."/>
            <person name="Rocha C.S."/>
            <person name="Qi M."/>
            <person name="Carazolle M."/>
            <person name="Kuwahara M.K."/>
            <person name="Pereira G.A.G."/>
            <person name="Abdelnoor R.V."/>
            <person name="Whitham S.A."/>
            <person name="Marcelino-Guimaraes F.C."/>
        </authorList>
    </citation>
    <scope>NUCLEOTIDE SEQUENCE</scope>
</reference>
<name>A0A0S1MIH8_PHAPC</name>